<dbReference type="FunFam" id="2.170.190.11:FF:000001">
    <property type="entry name" value="Molybdopterin molybdenumtransferase"/>
    <property type="match status" value="1"/>
</dbReference>
<dbReference type="Pfam" id="PF00994">
    <property type="entry name" value="MoCF_biosynth"/>
    <property type="match status" value="1"/>
</dbReference>
<dbReference type="SUPFAM" id="SSF53218">
    <property type="entry name" value="Molybdenum cofactor biosynthesis proteins"/>
    <property type="match status" value="1"/>
</dbReference>
<comment type="pathway">
    <text evidence="1">Cofactor biosynthesis; molybdopterin biosynthesis.</text>
</comment>
<dbReference type="InterPro" id="IPR036688">
    <property type="entry name" value="MoeA_C_domain_IV_sf"/>
</dbReference>
<dbReference type="AlphaFoldDB" id="A0A6J7H8J4"/>
<dbReference type="SMART" id="SM00852">
    <property type="entry name" value="MoCF_biosynth"/>
    <property type="match status" value="1"/>
</dbReference>
<protein>
    <submittedName>
        <fullName evidence="5">Unannotated protein</fullName>
    </submittedName>
</protein>
<dbReference type="PANTHER" id="PTHR10192">
    <property type="entry name" value="MOLYBDOPTERIN BIOSYNTHESIS PROTEIN"/>
    <property type="match status" value="1"/>
</dbReference>
<proteinExistence type="predicted"/>
<dbReference type="SUPFAM" id="SSF63867">
    <property type="entry name" value="MoeA C-terminal domain-like"/>
    <property type="match status" value="1"/>
</dbReference>
<dbReference type="PANTHER" id="PTHR10192:SF5">
    <property type="entry name" value="GEPHYRIN"/>
    <property type="match status" value="1"/>
</dbReference>
<dbReference type="InterPro" id="IPR001453">
    <property type="entry name" value="MoaB/Mog_dom"/>
</dbReference>
<organism evidence="5">
    <name type="scientific">freshwater metagenome</name>
    <dbReference type="NCBI Taxonomy" id="449393"/>
    <lineage>
        <taxon>unclassified sequences</taxon>
        <taxon>metagenomes</taxon>
        <taxon>ecological metagenomes</taxon>
    </lineage>
</organism>
<gene>
    <name evidence="5" type="ORF">UFOPK3564_01640</name>
</gene>
<evidence type="ECO:0000313" key="5">
    <source>
        <dbReference type="EMBL" id="CAB4917311.1"/>
    </source>
</evidence>
<dbReference type="GO" id="GO:0006777">
    <property type="term" value="P:Mo-molybdopterin cofactor biosynthetic process"/>
    <property type="evidence" value="ECO:0007669"/>
    <property type="project" value="UniProtKB-KW"/>
</dbReference>
<dbReference type="Gene3D" id="3.40.980.10">
    <property type="entry name" value="MoaB/Mog-like domain"/>
    <property type="match status" value="2"/>
</dbReference>
<dbReference type="EMBL" id="CAFBMK010000088">
    <property type="protein sequence ID" value="CAB4917311.1"/>
    <property type="molecule type" value="Genomic_DNA"/>
</dbReference>
<dbReference type="InterPro" id="IPR005111">
    <property type="entry name" value="MoeA_C_domain_IV"/>
</dbReference>
<dbReference type="InterPro" id="IPR036135">
    <property type="entry name" value="MoeA_linker/N_sf"/>
</dbReference>
<name>A0A6J7H8J4_9ZZZZ</name>
<accession>A0A6J7H8J4</accession>
<evidence type="ECO:0000259" key="4">
    <source>
        <dbReference type="SMART" id="SM00852"/>
    </source>
</evidence>
<dbReference type="GO" id="GO:0005829">
    <property type="term" value="C:cytosol"/>
    <property type="evidence" value="ECO:0007669"/>
    <property type="project" value="TreeGrafter"/>
</dbReference>
<keyword evidence="2" id="KW-0501">Molybdenum cofactor biosynthesis</keyword>
<dbReference type="Pfam" id="PF03454">
    <property type="entry name" value="MoeA_C"/>
    <property type="match status" value="1"/>
</dbReference>
<dbReference type="InterPro" id="IPR038987">
    <property type="entry name" value="MoeA-like"/>
</dbReference>
<dbReference type="GO" id="GO:0061599">
    <property type="term" value="F:molybdopterin molybdotransferase activity"/>
    <property type="evidence" value="ECO:0007669"/>
    <property type="project" value="TreeGrafter"/>
</dbReference>
<dbReference type="InterPro" id="IPR036425">
    <property type="entry name" value="MoaB/Mog-like_dom_sf"/>
</dbReference>
<dbReference type="Gene3D" id="2.40.340.10">
    <property type="entry name" value="MoeA, C-terminal, domain IV"/>
    <property type="match status" value="1"/>
</dbReference>
<dbReference type="CDD" id="cd00887">
    <property type="entry name" value="MoeA"/>
    <property type="match status" value="1"/>
</dbReference>
<sequence length="446" mass="43905">MGAPSSLDDARRAAAELGAAVGLGVERVALDRCADRTAAADVLARGALPRFASSAMDGWAVRAADLAGAGAGRPVVLRATGESAAGHPSAATVAAGTAMRISTGARIPDGADAVVRIEETAPAGDDVAVAVDVAPGRDVRRAGEDVAAGAVVVRAGERLGPGHVALLAGLGVVAVDVRARPRAVVVITGDEVVPLGRAGAGPVPVGRTPDGAGPSDPGAGRASPPGPVDHELPDGRLHDVGGPALAALLTAAGADVVAVRHVGDDLAATTAALADVDADLVLTCGGMSVGEHDHVRRALADLGADERVSGLALQPGRPTWLGALPGPAGARPVLALPGNPGAALTVAALLAVPLLRAMTGREPAGPLRARLQAATHGDARRVRALRVALGEDEHGGRTAVVLDGQQPHRLASMPATHAYALIPAADGDLPAGSVVEVVPVPGGARA</sequence>
<evidence type="ECO:0000256" key="1">
    <source>
        <dbReference type="ARBA" id="ARBA00005046"/>
    </source>
</evidence>
<reference evidence="5" key="1">
    <citation type="submission" date="2020-05" db="EMBL/GenBank/DDBJ databases">
        <authorList>
            <person name="Chiriac C."/>
            <person name="Salcher M."/>
            <person name="Ghai R."/>
            <person name="Kavagutti S V."/>
        </authorList>
    </citation>
    <scope>NUCLEOTIDE SEQUENCE</scope>
</reference>
<feature type="compositionally biased region" description="Low complexity" evidence="3">
    <location>
        <begin position="209"/>
        <end position="223"/>
    </location>
</feature>
<dbReference type="SUPFAM" id="SSF63882">
    <property type="entry name" value="MoeA N-terminal region -like"/>
    <property type="match status" value="1"/>
</dbReference>
<feature type="compositionally biased region" description="Basic and acidic residues" evidence="3">
    <location>
        <begin position="228"/>
        <end position="237"/>
    </location>
</feature>
<evidence type="ECO:0000256" key="2">
    <source>
        <dbReference type="ARBA" id="ARBA00023150"/>
    </source>
</evidence>
<dbReference type="Gene3D" id="2.170.190.11">
    <property type="entry name" value="Molybdopterin biosynthesis moea protein, domain 3"/>
    <property type="match status" value="1"/>
</dbReference>
<evidence type="ECO:0000256" key="3">
    <source>
        <dbReference type="SAM" id="MobiDB-lite"/>
    </source>
</evidence>
<feature type="region of interest" description="Disordered" evidence="3">
    <location>
        <begin position="197"/>
        <end position="237"/>
    </location>
</feature>
<dbReference type="Gene3D" id="3.90.105.10">
    <property type="entry name" value="Molybdopterin biosynthesis moea protein, domain 2"/>
    <property type="match status" value="1"/>
</dbReference>
<dbReference type="InterPro" id="IPR005110">
    <property type="entry name" value="MoeA_linker/N"/>
</dbReference>
<dbReference type="Pfam" id="PF03453">
    <property type="entry name" value="MoeA_N"/>
    <property type="match status" value="1"/>
</dbReference>
<feature type="domain" description="MoaB/Mog" evidence="4">
    <location>
        <begin position="184"/>
        <end position="357"/>
    </location>
</feature>
<dbReference type="UniPathway" id="UPA00344"/>